<dbReference type="PANTHER" id="PTHR43046">
    <property type="entry name" value="GDP-MANNOSE MANNOSYL HYDROLASE"/>
    <property type="match status" value="1"/>
</dbReference>
<dbReference type="RefSeq" id="WP_201936114.1">
    <property type="nucleotide sequence ID" value="NZ_JAERSG010000003.1"/>
</dbReference>
<keyword evidence="3" id="KW-0378">Hydrolase</keyword>
<comment type="caution">
    <text evidence="5">The sequence shown here is derived from an EMBL/GenBank/DDBJ whole genome shotgun (WGS) entry which is preliminary data.</text>
</comment>
<dbReference type="PROSITE" id="PS51462">
    <property type="entry name" value="NUDIX"/>
    <property type="match status" value="3"/>
</dbReference>
<feature type="domain" description="Nudix hydrolase" evidence="4">
    <location>
        <begin position="279"/>
        <end position="414"/>
    </location>
</feature>
<dbReference type="Pfam" id="PF00293">
    <property type="entry name" value="NUDIX"/>
    <property type="match status" value="3"/>
</dbReference>
<keyword evidence="6" id="KW-1185">Reference proteome</keyword>
<dbReference type="InterPro" id="IPR000086">
    <property type="entry name" value="NUDIX_hydrolase_dom"/>
</dbReference>
<evidence type="ECO:0000256" key="1">
    <source>
        <dbReference type="ARBA" id="ARBA00001946"/>
    </source>
</evidence>
<evidence type="ECO:0000313" key="5">
    <source>
        <dbReference type="EMBL" id="MBL0748071.1"/>
    </source>
</evidence>
<evidence type="ECO:0000259" key="4">
    <source>
        <dbReference type="PROSITE" id="PS51462"/>
    </source>
</evidence>
<name>A0ABS1LC05_9ACTN</name>
<organism evidence="5 6">
    <name type="scientific">Nocardioides baculatus</name>
    <dbReference type="NCBI Taxonomy" id="2801337"/>
    <lineage>
        <taxon>Bacteria</taxon>
        <taxon>Bacillati</taxon>
        <taxon>Actinomycetota</taxon>
        <taxon>Actinomycetes</taxon>
        <taxon>Propionibacteriales</taxon>
        <taxon>Nocardioidaceae</taxon>
        <taxon>Nocardioides</taxon>
    </lineage>
</organism>
<reference evidence="5 6" key="1">
    <citation type="submission" date="2021-01" db="EMBL/GenBank/DDBJ databases">
        <title>Genome seq and assembly of Nocardiodes sp. G10.</title>
        <authorList>
            <person name="Chhetri G."/>
        </authorList>
    </citation>
    <scope>NUCLEOTIDE SEQUENCE [LARGE SCALE GENOMIC DNA]</scope>
    <source>
        <strain evidence="5 6">G10</strain>
    </source>
</reference>
<proteinExistence type="inferred from homology"/>
<feature type="domain" description="Nudix hydrolase" evidence="4">
    <location>
        <begin position="1"/>
        <end position="133"/>
    </location>
</feature>
<dbReference type="Gene3D" id="3.90.79.10">
    <property type="entry name" value="Nucleoside Triphosphate Pyrophosphohydrolase"/>
    <property type="match status" value="3"/>
</dbReference>
<dbReference type="PANTHER" id="PTHR43046:SF14">
    <property type="entry name" value="MUTT_NUDIX FAMILY PROTEIN"/>
    <property type="match status" value="1"/>
</dbReference>
<dbReference type="PROSITE" id="PS00893">
    <property type="entry name" value="NUDIX_BOX"/>
    <property type="match status" value="3"/>
</dbReference>
<sequence length="423" mass="46878">MHRFSAVAVLDPAGRLLMQERGDDALHDPGRWGYPGGDLEDGEDFRAAAVRELHEETGLVVEPDRLHSLGVHRFRSESCGEDDELELFAVRMSVTDDDVVCGEGRQMRFVDPQDLGGRPLHQATALTLDRVLAWASTAVRTDFVQVTLVDPRGRVLMQERDEHAPVWPEMWCFPGGGVDEGETPVDGAVRELAEETGVHLTAEDLSDLGRFELVTERGTFHFHAFVARTTETEVECHEGRQMVFVDSDPLPDVDLVPSTALVAPELRRWIADHPFVPDPDGRTFAGVLLVDRAGRILLQERDEHAPIDPEKWGLSGGHVEPGEDFEPAAYRELEEETGVRLAPGTLEVYREFVVDHTRAHGSWDRMQVFVAATDLTDADIDCREGRRIVFVEPEVARGLDLTAAAADIVPAFLDGPVYASMAP</sequence>
<evidence type="ECO:0000256" key="2">
    <source>
        <dbReference type="ARBA" id="ARBA00005582"/>
    </source>
</evidence>
<dbReference type="PRINTS" id="PR00502">
    <property type="entry name" value="NUDIXFAMILY"/>
</dbReference>
<dbReference type="InterPro" id="IPR020084">
    <property type="entry name" value="NUDIX_hydrolase_CS"/>
</dbReference>
<comment type="similarity">
    <text evidence="2">Belongs to the Nudix hydrolase family.</text>
</comment>
<protein>
    <submittedName>
        <fullName evidence="5">NUDIX domain-containing protein</fullName>
    </submittedName>
</protein>
<accession>A0ABS1LC05</accession>
<comment type="cofactor">
    <cofactor evidence="1">
        <name>Mg(2+)</name>
        <dbReference type="ChEBI" id="CHEBI:18420"/>
    </cofactor>
</comment>
<dbReference type="EMBL" id="JAERSG010000003">
    <property type="protein sequence ID" value="MBL0748071.1"/>
    <property type="molecule type" value="Genomic_DNA"/>
</dbReference>
<dbReference type="InterPro" id="IPR020476">
    <property type="entry name" value="Nudix_hydrolase"/>
</dbReference>
<gene>
    <name evidence="5" type="ORF">JI751_10650</name>
</gene>
<dbReference type="SUPFAM" id="SSF55811">
    <property type="entry name" value="Nudix"/>
    <property type="match status" value="3"/>
</dbReference>
<feature type="domain" description="Nudix hydrolase" evidence="4">
    <location>
        <begin position="139"/>
        <end position="268"/>
    </location>
</feature>
<evidence type="ECO:0000313" key="6">
    <source>
        <dbReference type="Proteomes" id="UP000636918"/>
    </source>
</evidence>
<dbReference type="InterPro" id="IPR015797">
    <property type="entry name" value="NUDIX_hydrolase-like_dom_sf"/>
</dbReference>
<dbReference type="Proteomes" id="UP000636918">
    <property type="component" value="Unassembled WGS sequence"/>
</dbReference>
<evidence type="ECO:0000256" key="3">
    <source>
        <dbReference type="ARBA" id="ARBA00022801"/>
    </source>
</evidence>